<feature type="binding site" evidence="15">
    <location>
        <position position="102"/>
    </location>
    <ligand>
        <name>Zn(2+)</name>
        <dbReference type="ChEBI" id="CHEBI:29105"/>
        <note>catalytic</note>
    </ligand>
</feature>
<dbReference type="PROSITE" id="PS50060">
    <property type="entry name" value="MAM_2"/>
    <property type="match status" value="1"/>
</dbReference>
<comment type="cofactor">
    <cofactor evidence="15 16">
        <name>Zn(2+)</name>
        <dbReference type="ChEBI" id="CHEBI:29105"/>
    </cofactor>
    <text evidence="15 16">Binds 1 zinc ion per subunit.</text>
</comment>
<keyword evidence="6" id="KW-0732">Signal</keyword>
<keyword evidence="13" id="KW-1015">Disulfide bond</keyword>
<feature type="domain" description="MATH" evidence="19">
    <location>
        <begin position="367"/>
        <end position="535"/>
    </location>
</feature>
<keyword evidence="12" id="KW-0865">Zymogen</keyword>
<comment type="caution">
    <text evidence="21">The sequence shown here is derived from an EMBL/GenBank/DDBJ whole genome shotgun (WGS) entry which is preliminary data.</text>
</comment>
<keyword evidence="7 15" id="KW-0378">Hydrolase</keyword>
<sequence>MQMNGMEPIDSRRPGPIAVLKPEEINAKGVILRAFEQYRLKSCIDFKLWEGEPNYIGVFKGSGCFSSVGNQHVGKQRLSIGSNCDRIATIEHEFLHALGFWHEQSRSDRDDYVTIMWDRISEGREHNFNTYNDTTSSALNVPYDYGSMMHYSKNAFRNGIEPTIVTKIPAFMDVIGQRMEFSDNDLLKLNRLYNCTTSATFLETCSFELENICGMIQGRGDSGDWARVVQIPGGPLTDYTNMGRCKGSGYFMHFSTAVGTAGDQAFLESRFLYPKRGFQCLQFFYHHSGNAEDHVNIWVREYDKAHPNGTLRFIQKITAAPQDLWELYHVSLNVSKKFRVVFEGKKGAGLSTGGLSIDDINLSETECPDHVWRIKNFTHVRETTPVGQDIHSPRFLSKEGYTFQVSLYINGTASSPENMAIYFRLTSGTKDSTLKWPCPWKQATMMLLDQNPDIRQQMSNQRSVTTDPDEFEVDVTGNKVYFWDDPRKVGALVNESDGTQYYRGPGYGTSVFLSHSRANSRDFIKGGDAFFLLTVEDVSKLLETQPLPTTMPTEPTPITTEPTPITTEPTPITTEPTPITTNPTPNSTDSSATDSSTPTSPPADPCDDVTCENDGVCVLERAAAVCRYARSLLRPSWRTLRRRAVMPVCEVSAC</sequence>
<dbReference type="EC" id="3.4.24.-" evidence="16"/>
<evidence type="ECO:0000256" key="14">
    <source>
        <dbReference type="ARBA" id="ARBA00023180"/>
    </source>
</evidence>
<dbReference type="PROSITE" id="PS50144">
    <property type="entry name" value="MATH"/>
    <property type="match status" value="1"/>
</dbReference>
<evidence type="ECO:0000313" key="21">
    <source>
        <dbReference type="EMBL" id="KAJ8336820.1"/>
    </source>
</evidence>
<evidence type="ECO:0000256" key="15">
    <source>
        <dbReference type="PROSITE-ProRule" id="PRU01211"/>
    </source>
</evidence>
<keyword evidence="5 15" id="KW-0479">Metal-binding</keyword>
<dbReference type="PANTHER" id="PTHR10127">
    <property type="entry name" value="DISCOIDIN, CUB, EGF, LAMININ , AND ZINC METALLOPROTEASE DOMAIN CONTAINING"/>
    <property type="match status" value="1"/>
</dbReference>
<evidence type="ECO:0000256" key="3">
    <source>
        <dbReference type="ARBA" id="ARBA00022670"/>
    </source>
</evidence>
<evidence type="ECO:0000256" key="7">
    <source>
        <dbReference type="ARBA" id="ARBA00022801"/>
    </source>
</evidence>
<comment type="caution">
    <text evidence="15">Lacks conserved residue(s) required for the propagation of feature annotation.</text>
</comment>
<proteinExistence type="predicted"/>
<dbReference type="GO" id="GO:0008270">
    <property type="term" value="F:zinc ion binding"/>
    <property type="evidence" value="ECO:0007669"/>
    <property type="project" value="UniProtKB-UniRule"/>
</dbReference>
<keyword evidence="14" id="KW-0325">Glycoprotein</keyword>
<feature type="active site" evidence="15">
    <location>
        <position position="93"/>
    </location>
</feature>
<evidence type="ECO:0000256" key="1">
    <source>
        <dbReference type="ARBA" id="ARBA00004479"/>
    </source>
</evidence>
<keyword evidence="3 15" id="KW-0645">Protease</keyword>
<dbReference type="SUPFAM" id="SSF49899">
    <property type="entry name" value="Concanavalin A-like lectins/glucanases"/>
    <property type="match status" value="1"/>
</dbReference>
<dbReference type="SUPFAM" id="SSF55486">
    <property type="entry name" value="Metalloproteases ('zincins'), catalytic domain"/>
    <property type="match status" value="1"/>
</dbReference>
<evidence type="ECO:0000256" key="9">
    <source>
        <dbReference type="ARBA" id="ARBA00022989"/>
    </source>
</evidence>
<accession>A0A9Q1EDJ6</accession>
<evidence type="ECO:0000256" key="4">
    <source>
        <dbReference type="ARBA" id="ARBA00022692"/>
    </source>
</evidence>
<dbReference type="Pfam" id="PF22486">
    <property type="entry name" value="MATH_2"/>
    <property type="match status" value="1"/>
</dbReference>
<keyword evidence="4" id="KW-0812">Transmembrane</keyword>
<keyword evidence="9" id="KW-1133">Transmembrane helix</keyword>
<evidence type="ECO:0000313" key="22">
    <source>
        <dbReference type="Proteomes" id="UP001152622"/>
    </source>
</evidence>
<feature type="domain" description="Peptidase M12A" evidence="20">
    <location>
        <begin position="4"/>
        <end position="196"/>
    </location>
</feature>
<dbReference type="PRINTS" id="PR00020">
    <property type="entry name" value="MAMDOMAIN"/>
</dbReference>
<keyword evidence="8 15" id="KW-0862">Zinc</keyword>
<evidence type="ECO:0000256" key="2">
    <source>
        <dbReference type="ARBA" id="ARBA00022536"/>
    </source>
</evidence>
<feature type="binding site" evidence="15">
    <location>
        <position position="96"/>
    </location>
    <ligand>
        <name>Zn(2+)</name>
        <dbReference type="ChEBI" id="CHEBI:29105"/>
        <note>catalytic</note>
    </ligand>
</feature>
<dbReference type="PROSITE" id="PS51864">
    <property type="entry name" value="ASTACIN"/>
    <property type="match status" value="1"/>
</dbReference>
<feature type="binding site" evidence="15">
    <location>
        <position position="92"/>
    </location>
    <ligand>
        <name>Zn(2+)</name>
        <dbReference type="ChEBI" id="CHEBI:29105"/>
        <note>catalytic</note>
    </ligand>
</feature>
<dbReference type="InterPro" id="IPR024079">
    <property type="entry name" value="MetalloPept_cat_dom_sf"/>
</dbReference>
<protein>
    <recommendedName>
        <fullName evidence="16">Metalloendopeptidase</fullName>
        <ecNumber evidence="16">3.4.24.-</ecNumber>
    </recommendedName>
</protein>
<dbReference type="FunFam" id="2.60.210.10:FF:000009">
    <property type="entry name" value="Meprin A subunit"/>
    <property type="match status" value="1"/>
</dbReference>
<dbReference type="Gene3D" id="2.60.210.10">
    <property type="entry name" value="Apoptosis, Tumor Necrosis Factor Receptor Associated Protein 2, Chain A"/>
    <property type="match status" value="1"/>
</dbReference>
<keyword evidence="10 15" id="KW-0482">Metalloprotease</keyword>
<evidence type="ECO:0000256" key="13">
    <source>
        <dbReference type="ARBA" id="ARBA00023157"/>
    </source>
</evidence>
<dbReference type="InterPro" id="IPR008974">
    <property type="entry name" value="TRAF-like"/>
</dbReference>
<dbReference type="Pfam" id="PF00629">
    <property type="entry name" value="MAM"/>
    <property type="match status" value="1"/>
</dbReference>
<dbReference type="InterPro" id="IPR001506">
    <property type="entry name" value="Peptidase_M12A"/>
</dbReference>
<dbReference type="AlphaFoldDB" id="A0A9Q1EDJ6"/>
<gene>
    <name evidence="21" type="ORF">SKAU_G00380400</name>
</gene>
<evidence type="ECO:0000256" key="6">
    <source>
        <dbReference type="ARBA" id="ARBA00022729"/>
    </source>
</evidence>
<dbReference type="GO" id="GO:0006508">
    <property type="term" value="P:proteolysis"/>
    <property type="evidence" value="ECO:0007669"/>
    <property type="project" value="UniProtKB-KW"/>
</dbReference>
<organism evidence="21 22">
    <name type="scientific">Synaphobranchus kaupii</name>
    <name type="common">Kaup's arrowtooth eel</name>
    <dbReference type="NCBI Taxonomy" id="118154"/>
    <lineage>
        <taxon>Eukaryota</taxon>
        <taxon>Metazoa</taxon>
        <taxon>Chordata</taxon>
        <taxon>Craniata</taxon>
        <taxon>Vertebrata</taxon>
        <taxon>Euteleostomi</taxon>
        <taxon>Actinopterygii</taxon>
        <taxon>Neopterygii</taxon>
        <taxon>Teleostei</taxon>
        <taxon>Anguilliformes</taxon>
        <taxon>Synaphobranchidae</taxon>
        <taxon>Synaphobranchus</taxon>
    </lineage>
</organism>
<dbReference type="EMBL" id="JAINUF010000019">
    <property type="protein sequence ID" value="KAJ8336820.1"/>
    <property type="molecule type" value="Genomic_DNA"/>
</dbReference>
<keyword evidence="22" id="KW-1185">Reference proteome</keyword>
<dbReference type="SUPFAM" id="SSF49599">
    <property type="entry name" value="TRAF domain-like"/>
    <property type="match status" value="1"/>
</dbReference>
<dbReference type="OrthoDB" id="291007at2759"/>
<keyword evidence="2" id="KW-0245">EGF-like domain</keyword>
<dbReference type="PANTHER" id="PTHR10127:SF814">
    <property type="entry name" value="MEPRIN A SUBUNIT BETA"/>
    <property type="match status" value="1"/>
</dbReference>
<dbReference type="GO" id="GO:0004222">
    <property type="term" value="F:metalloendopeptidase activity"/>
    <property type="evidence" value="ECO:0007669"/>
    <property type="project" value="UniProtKB-UniRule"/>
</dbReference>
<evidence type="ECO:0000259" key="19">
    <source>
        <dbReference type="PROSITE" id="PS50144"/>
    </source>
</evidence>
<dbReference type="CDD" id="cd06263">
    <property type="entry name" value="MAM"/>
    <property type="match status" value="1"/>
</dbReference>
<evidence type="ECO:0000256" key="12">
    <source>
        <dbReference type="ARBA" id="ARBA00023145"/>
    </source>
</evidence>
<dbReference type="Gene3D" id="3.40.390.10">
    <property type="entry name" value="Collagenase (Catalytic Domain)"/>
    <property type="match status" value="1"/>
</dbReference>
<dbReference type="PRINTS" id="PR00480">
    <property type="entry name" value="ASTACIN"/>
</dbReference>
<dbReference type="SMART" id="SM00137">
    <property type="entry name" value="MAM"/>
    <property type="match status" value="1"/>
</dbReference>
<feature type="domain" description="MAM" evidence="18">
    <location>
        <begin position="203"/>
        <end position="369"/>
    </location>
</feature>
<dbReference type="Pfam" id="PF01400">
    <property type="entry name" value="Astacin"/>
    <property type="match status" value="1"/>
</dbReference>
<dbReference type="FunFam" id="3.40.390.10:FF:000015">
    <property type="entry name" value="Meprin A subunit"/>
    <property type="match status" value="1"/>
</dbReference>
<dbReference type="InterPro" id="IPR002083">
    <property type="entry name" value="MATH/TRAF_dom"/>
</dbReference>
<evidence type="ECO:0000256" key="17">
    <source>
        <dbReference type="SAM" id="MobiDB-lite"/>
    </source>
</evidence>
<evidence type="ECO:0000256" key="5">
    <source>
        <dbReference type="ARBA" id="ARBA00022723"/>
    </source>
</evidence>
<keyword evidence="11" id="KW-0472">Membrane</keyword>
<evidence type="ECO:0000256" key="8">
    <source>
        <dbReference type="ARBA" id="ARBA00022833"/>
    </source>
</evidence>
<dbReference type="SMART" id="SM00235">
    <property type="entry name" value="ZnMc"/>
    <property type="match status" value="1"/>
</dbReference>
<comment type="subcellular location">
    <subcellularLocation>
        <location evidence="1">Membrane</location>
        <topology evidence="1">Single-pass type I membrane protein</topology>
    </subcellularLocation>
</comment>
<dbReference type="InterPro" id="IPR013320">
    <property type="entry name" value="ConA-like_dom_sf"/>
</dbReference>
<dbReference type="InterPro" id="IPR006026">
    <property type="entry name" value="Peptidase_Metallo"/>
</dbReference>
<feature type="compositionally biased region" description="Low complexity" evidence="17">
    <location>
        <begin position="548"/>
        <end position="598"/>
    </location>
</feature>
<dbReference type="Proteomes" id="UP001152622">
    <property type="component" value="Chromosome 19"/>
</dbReference>
<dbReference type="PROSITE" id="PS00740">
    <property type="entry name" value="MAM_1"/>
    <property type="match status" value="1"/>
</dbReference>
<dbReference type="FunFam" id="2.60.120.200:FF:000037">
    <property type="entry name" value="Meprin A subunit"/>
    <property type="match status" value="1"/>
</dbReference>
<evidence type="ECO:0000256" key="11">
    <source>
        <dbReference type="ARBA" id="ARBA00023136"/>
    </source>
</evidence>
<name>A0A9Q1EDJ6_SYNKA</name>
<feature type="region of interest" description="Disordered" evidence="17">
    <location>
        <begin position="544"/>
        <end position="607"/>
    </location>
</feature>
<dbReference type="Gene3D" id="2.60.120.200">
    <property type="match status" value="1"/>
</dbReference>
<dbReference type="GO" id="GO:0016020">
    <property type="term" value="C:membrane"/>
    <property type="evidence" value="ECO:0007669"/>
    <property type="project" value="UniProtKB-SubCell"/>
</dbReference>
<reference evidence="21" key="1">
    <citation type="journal article" date="2023" name="Science">
        <title>Genome structures resolve the early diversification of teleost fishes.</title>
        <authorList>
            <person name="Parey E."/>
            <person name="Louis A."/>
            <person name="Montfort J."/>
            <person name="Bouchez O."/>
            <person name="Roques C."/>
            <person name="Iampietro C."/>
            <person name="Lluch J."/>
            <person name="Castinel A."/>
            <person name="Donnadieu C."/>
            <person name="Desvignes T."/>
            <person name="Floi Bucao C."/>
            <person name="Jouanno E."/>
            <person name="Wen M."/>
            <person name="Mejri S."/>
            <person name="Dirks R."/>
            <person name="Jansen H."/>
            <person name="Henkel C."/>
            <person name="Chen W.J."/>
            <person name="Zahm M."/>
            <person name="Cabau C."/>
            <person name="Klopp C."/>
            <person name="Thompson A.W."/>
            <person name="Robinson-Rechavi M."/>
            <person name="Braasch I."/>
            <person name="Lecointre G."/>
            <person name="Bobe J."/>
            <person name="Postlethwait J.H."/>
            <person name="Berthelot C."/>
            <person name="Roest Crollius H."/>
            <person name="Guiguen Y."/>
        </authorList>
    </citation>
    <scope>NUCLEOTIDE SEQUENCE</scope>
    <source>
        <strain evidence="21">WJC10195</strain>
    </source>
</reference>
<evidence type="ECO:0000259" key="18">
    <source>
        <dbReference type="PROSITE" id="PS50060"/>
    </source>
</evidence>
<dbReference type="InterPro" id="IPR000998">
    <property type="entry name" value="MAM_dom"/>
</dbReference>
<evidence type="ECO:0000259" key="20">
    <source>
        <dbReference type="PROSITE" id="PS51864"/>
    </source>
</evidence>
<evidence type="ECO:0000256" key="16">
    <source>
        <dbReference type="RuleBase" id="RU361183"/>
    </source>
</evidence>
<evidence type="ECO:0000256" key="10">
    <source>
        <dbReference type="ARBA" id="ARBA00023049"/>
    </source>
</evidence>